<dbReference type="Pfam" id="PF08032">
    <property type="entry name" value="SpoU_sub_bind"/>
    <property type="match status" value="1"/>
</dbReference>
<dbReference type="Gene3D" id="3.30.1330.30">
    <property type="match status" value="1"/>
</dbReference>
<comment type="similarity">
    <text evidence="6">Belongs to the class IV-like SAM-binding methyltransferase superfamily. RNA methyltransferase TrmH family. RlmB subfamily.</text>
</comment>
<dbReference type="SUPFAM" id="SSF55315">
    <property type="entry name" value="L30e-like"/>
    <property type="match status" value="1"/>
</dbReference>
<dbReference type="InterPro" id="IPR013123">
    <property type="entry name" value="SpoU_subst-bd"/>
</dbReference>
<proteinExistence type="inferred from homology"/>
<feature type="binding site" evidence="6">
    <location>
        <position position="198"/>
    </location>
    <ligand>
        <name>S-adenosyl-L-methionine</name>
        <dbReference type="ChEBI" id="CHEBI:59789"/>
    </ligand>
</feature>
<comment type="catalytic activity">
    <reaction evidence="6">
        <text>guanosine(2251) in 23S rRNA + S-adenosyl-L-methionine = 2'-O-methylguanosine(2251) in 23S rRNA + S-adenosyl-L-homocysteine + H(+)</text>
        <dbReference type="Rhea" id="RHEA:24140"/>
        <dbReference type="Rhea" id="RHEA-COMP:10239"/>
        <dbReference type="Rhea" id="RHEA-COMP:10241"/>
        <dbReference type="ChEBI" id="CHEBI:15378"/>
        <dbReference type="ChEBI" id="CHEBI:57856"/>
        <dbReference type="ChEBI" id="CHEBI:59789"/>
        <dbReference type="ChEBI" id="CHEBI:74269"/>
        <dbReference type="ChEBI" id="CHEBI:74445"/>
        <dbReference type="EC" id="2.1.1.185"/>
    </reaction>
</comment>
<dbReference type="RefSeq" id="WP_341369214.1">
    <property type="nucleotide sequence ID" value="NZ_JBBPCO010000001.1"/>
</dbReference>
<evidence type="ECO:0000256" key="6">
    <source>
        <dbReference type="HAMAP-Rule" id="MF_01887"/>
    </source>
</evidence>
<keyword evidence="9" id="KW-1185">Reference proteome</keyword>
<accession>A0ABU9D3I4</accession>
<evidence type="ECO:0000313" key="9">
    <source>
        <dbReference type="Proteomes" id="UP001446205"/>
    </source>
</evidence>
<dbReference type="EC" id="2.1.1.185" evidence="6"/>
<comment type="caution">
    <text evidence="8">The sequence shown here is derived from an EMBL/GenBank/DDBJ whole genome shotgun (WGS) entry which is preliminary data.</text>
</comment>
<feature type="domain" description="RNA 2-O ribose methyltransferase substrate binding" evidence="7">
    <location>
        <begin position="7"/>
        <end position="81"/>
    </location>
</feature>
<name>A0ABU9D3I4_9PROT</name>
<dbReference type="EMBL" id="JBBPCO010000001">
    <property type="protein sequence ID" value="MEK8088147.1"/>
    <property type="molecule type" value="Genomic_DNA"/>
</dbReference>
<keyword evidence="1 6" id="KW-0963">Cytoplasm</keyword>
<dbReference type="Proteomes" id="UP001446205">
    <property type="component" value="Unassembled WGS sequence"/>
</dbReference>
<evidence type="ECO:0000256" key="3">
    <source>
        <dbReference type="ARBA" id="ARBA00022603"/>
    </source>
</evidence>
<dbReference type="Gene3D" id="3.40.1280.10">
    <property type="match status" value="1"/>
</dbReference>
<organism evidence="8 9">
    <name type="scientific">Thermithiobacillus plumbiphilus</name>
    <dbReference type="NCBI Taxonomy" id="1729899"/>
    <lineage>
        <taxon>Bacteria</taxon>
        <taxon>Pseudomonadati</taxon>
        <taxon>Pseudomonadota</taxon>
        <taxon>Acidithiobacillia</taxon>
        <taxon>Acidithiobacillales</taxon>
        <taxon>Thermithiobacillaceae</taxon>
        <taxon>Thermithiobacillus</taxon>
    </lineage>
</organism>
<dbReference type="CDD" id="cd18103">
    <property type="entry name" value="SpoU-like_RlmB"/>
    <property type="match status" value="1"/>
</dbReference>
<dbReference type="InterPro" id="IPR029026">
    <property type="entry name" value="tRNA_m1G_MTases_N"/>
</dbReference>
<evidence type="ECO:0000259" key="7">
    <source>
        <dbReference type="SMART" id="SM00967"/>
    </source>
</evidence>
<comment type="function">
    <text evidence="6">Specifically methylates the ribose of guanosine 2251 in 23S rRNA.</text>
</comment>
<dbReference type="PANTHER" id="PTHR46429:SF1">
    <property type="entry name" value="23S RRNA (GUANOSINE-2'-O-)-METHYLTRANSFERASE RLMB"/>
    <property type="match status" value="1"/>
</dbReference>
<reference evidence="8 9" key="1">
    <citation type="submission" date="2024-04" db="EMBL/GenBank/DDBJ databases">
        <authorList>
            <person name="Abashina T."/>
            <person name="Shaikin A."/>
        </authorList>
    </citation>
    <scope>NUCLEOTIDE SEQUENCE [LARGE SCALE GENOMIC DNA]</scope>
    <source>
        <strain evidence="8 9">AAFK</strain>
    </source>
</reference>
<dbReference type="SUPFAM" id="SSF75217">
    <property type="entry name" value="alpha/beta knot"/>
    <property type="match status" value="1"/>
</dbReference>
<dbReference type="HAMAP" id="MF_01887">
    <property type="entry name" value="23SrRNA_methyltr_B"/>
    <property type="match status" value="1"/>
</dbReference>
<evidence type="ECO:0000313" key="8">
    <source>
        <dbReference type="EMBL" id="MEK8088147.1"/>
    </source>
</evidence>
<keyword evidence="4 6" id="KW-0808">Transferase</keyword>
<keyword evidence="5 6" id="KW-0949">S-adenosyl-L-methionine</keyword>
<dbReference type="InterPro" id="IPR004441">
    <property type="entry name" value="rRNA_MeTrfase_TrmH"/>
</dbReference>
<dbReference type="PANTHER" id="PTHR46429">
    <property type="entry name" value="23S RRNA (GUANOSINE-2'-O-)-METHYLTRANSFERASE RLMB"/>
    <property type="match status" value="1"/>
</dbReference>
<dbReference type="SMART" id="SM00967">
    <property type="entry name" value="SpoU_sub_bind"/>
    <property type="match status" value="1"/>
</dbReference>
<keyword evidence="3 6" id="KW-0489">Methyltransferase</keyword>
<feature type="binding site" evidence="6">
    <location>
        <position position="227"/>
    </location>
    <ligand>
        <name>S-adenosyl-L-methionine</name>
        <dbReference type="ChEBI" id="CHEBI:59789"/>
    </ligand>
</feature>
<keyword evidence="2 6" id="KW-0698">rRNA processing</keyword>
<dbReference type="Pfam" id="PF00588">
    <property type="entry name" value="SpoU_methylase"/>
    <property type="match status" value="1"/>
</dbReference>
<comment type="subcellular location">
    <subcellularLocation>
        <location evidence="6">Cytoplasm</location>
    </subcellularLocation>
</comment>
<dbReference type="NCBIfam" id="TIGR00186">
    <property type="entry name" value="rRNA_methyl_3"/>
    <property type="match status" value="1"/>
</dbReference>
<protein>
    <recommendedName>
        <fullName evidence="6">23S rRNA (guanosine-2'-O-)-methyltransferase RlmB</fullName>
        <ecNumber evidence="6">2.1.1.185</ecNumber>
    </recommendedName>
    <alternativeName>
        <fullName evidence="6">23S rRNA (guanosine2251 2'-O)-methyltransferase</fullName>
    </alternativeName>
    <alternativeName>
        <fullName evidence="6">23S rRNA Gm2251 2'-O-methyltransferase</fullName>
    </alternativeName>
</protein>
<evidence type="ECO:0000256" key="4">
    <source>
        <dbReference type="ARBA" id="ARBA00022679"/>
    </source>
</evidence>
<feature type="binding site" evidence="6">
    <location>
        <position position="218"/>
    </location>
    <ligand>
        <name>S-adenosyl-L-methionine</name>
        <dbReference type="ChEBI" id="CHEBI:59789"/>
    </ligand>
</feature>
<dbReference type="InterPro" id="IPR029064">
    <property type="entry name" value="Ribosomal_eL30-like_sf"/>
</dbReference>
<dbReference type="InterPro" id="IPR029028">
    <property type="entry name" value="Alpha/beta_knot_MTases"/>
</dbReference>
<dbReference type="InterPro" id="IPR024915">
    <property type="entry name" value="23S_rRNA_MeTrfase_RlmB"/>
</dbReference>
<sequence length="250" mass="26927">MSNPGEWIFGIHAVEAALESGEIRLLRVSSGRDDRKLETLLALANQAGIPVEQKSREQLDRQFPGARHQGVAGQLKAMQQWNLDQLWERVDAQSVPPFLLLLDGLQDPHNVGACLRSAEAAGVQGVILPKDRACPINATVRKVASGAASRLPIVYVTNLARTLEEIRDRGIWVVGLAGEAEGSLYQQDLRGPLAIVAGAEGQGLRRLTREHCDALASIPMHPGCGSLNVSVATGIALFETLRQRQQAGKG</sequence>
<evidence type="ECO:0000256" key="2">
    <source>
        <dbReference type="ARBA" id="ARBA00022552"/>
    </source>
</evidence>
<dbReference type="InterPro" id="IPR001537">
    <property type="entry name" value="SpoU_MeTrfase"/>
</dbReference>
<gene>
    <name evidence="6 8" type="primary">rlmB</name>
    <name evidence="8" type="ORF">WOB96_00060</name>
</gene>
<evidence type="ECO:0000256" key="1">
    <source>
        <dbReference type="ARBA" id="ARBA00022490"/>
    </source>
</evidence>
<evidence type="ECO:0000256" key="5">
    <source>
        <dbReference type="ARBA" id="ARBA00022691"/>
    </source>
</evidence>